<dbReference type="Pfam" id="PF00096">
    <property type="entry name" value="zf-C2H2"/>
    <property type="match status" value="1"/>
</dbReference>
<evidence type="ECO:0000256" key="5">
    <source>
        <dbReference type="PROSITE-ProRule" id="PRU00042"/>
    </source>
</evidence>
<proteinExistence type="predicted"/>
<evidence type="ECO:0000259" key="7">
    <source>
        <dbReference type="PROSITE" id="PS50157"/>
    </source>
</evidence>
<dbReference type="GO" id="GO:0008270">
    <property type="term" value="F:zinc ion binding"/>
    <property type="evidence" value="ECO:0007669"/>
    <property type="project" value="UniProtKB-KW"/>
</dbReference>
<feature type="compositionally biased region" description="Polar residues" evidence="6">
    <location>
        <begin position="87"/>
        <end position="102"/>
    </location>
</feature>
<dbReference type="EMBL" id="JAGTTL010000013">
    <property type="protein sequence ID" value="KAK6313861.1"/>
    <property type="molecule type" value="Genomic_DNA"/>
</dbReference>
<dbReference type="InterPro" id="IPR036236">
    <property type="entry name" value="Znf_C2H2_sf"/>
</dbReference>
<keyword evidence="1" id="KW-0479">Metal-binding</keyword>
<dbReference type="PROSITE" id="PS00028">
    <property type="entry name" value="ZINC_FINGER_C2H2_1"/>
    <property type="match status" value="1"/>
</dbReference>
<keyword evidence="4" id="KW-0862">Zinc</keyword>
<dbReference type="Gene3D" id="3.30.160.60">
    <property type="entry name" value="Classic Zinc Finger"/>
    <property type="match status" value="1"/>
</dbReference>
<dbReference type="AlphaFoldDB" id="A0AAN8M817"/>
<evidence type="ECO:0000256" key="1">
    <source>
        <dbReference type="ARBA" id="ARBA00022723"/>
    </source>
</evidence>
<evidence type="ECO:0000256" key="4">
    <source>
        <dbReference type="ARBA" id="ARBA00022833"/>
    </source>
</evidence>
<keyword evidence="3 5" id="KW-0863">Zinc-finger</keyword>
<dbReference type="SUPFAM" id="SSF57667">
    <property type="entry name" value="beta-beta-alpha zinc fingers"/>
    <property type="match status" value="1"/>
</dbReference>
<dbReference type="InterPro" id="IPR013087">
    <property type="entry name" value="Znf_C2H2_type"/>
</dbReference>
<accession>A0AAN8M817</accession>
<evidence type="ECO:0000313" key="8">
    <source>
        <dbReference type="EMBL" id="KAK6313861.1"/>
    </source>
</evidence>
<dbReference type="PROSITE" id="PS50157">
    <property type="entry name" value="ZINC_FINGER_C2H2_2"/>
    <property type="match status" value="1"/>
</dbReference>
<dbReference type="FunFam" id="3.30.160.60:FF:000624">
    <property type="entry name" value="zinc finger protein 697"/>
    <property type="match status" value="1"/>
</dbReference>
<protein>
    <recommendedName>
        <fullName evidence="7">C2H2-type domain-containing protein</fullName>
    </recommendedName>
</protein>
<evidence type="ECO:0000256" key="3">
    <source>
        <dbReference type="ARBA" id="ARBA00022771"/>
    </source>
</evidence>
<feature type="compositionally biased region" description="Polar residues" evidence="6">
    <location>
        <begin position="112"/>
        <end position="129"/>
    </location>
</feature>
<keyword evidence="2" id="KW-0677">Repeat</keyword>
<evidence type="ECO:0000256" key="2">
    <source>
        <dbReference type="ARBA" id="ARBA00022737"/>
    </source>
</evidence>
<sequence>MSKIQLLNVFITERLTTTAVEIFGEKKTEYHDRLKSAAVDIFRIVEKTITEYLKEISSSKQENGRLRRILLDLGADPQQLTGEIPPKQQQQPHCEQEWSPSRVQEDPEHTSITEQQEALKTSQDTTEVTQFIFPPPPCVESDCDQDSERDPLPTNTTVGIKTEPDDGEEYGISEPSIDSQPLSELGLHPDSKVCTEAKTTSELKAPLRAHTEKRLHMCTVCRKSFTRAGQLKIHQRIIHIGTPDRAYEVPHRKGEPI</sequence>
<evidence type="ECO:0000313" key="9">
    <source>
        <dbReference type="Proteomes" id="UP001356427"/>
    </source>
</evidence>
<name>A0AAN8M817_9TELE</name>
<gene>
    <name evidence="8" type="ORF">J4Q44_G00153200</name>
</gene>
<dbReference type="Proteomes" id="UP001356427">
    <property type="component" value="Unassembled WGS sequence"/>
</dbReference>
<dbReference type="SMART" id="SM00355">
    <property type="entry name" value="ZnF_C2H2"/>
    <property type="match status" value="1"/>
</dbReference>
<evidence type="ECO:0000256" key="6">
    <source>
        <dbReference type="SAM" id="MobiDB-lite"/>
    </source>
</evidence>
<feature type="domain" description="C2H2-type" evidence="7">
    <location>
        <begin position="216"/>
        <end position="244"/>
    </location>
</feature>
<organism evidence="8 9">
    <name type="scientific">Coregonus suidteri</name>
    <dbReference type="NCBI Taxonomy" id="861788"/>
    <lineage>
        <taxon>Eukaryota</taxon>
        <taxon>Metazoa</taxon>
        <taxon>Chordata</taxon>
        <taxon>Craniata</taxon>
        <taxon>Vertebrata</taxon>
        <taxon>Euteleostomi</taxon>
        <taxon>Actinopterygii</taxon>
        <taxon>Neopterygii</taxon>
        <taxon>Teleostei</taxon>
        <taxon>Protacanthopterygii</taxon>
        <taxon>Salmoniformes</taxon>
        <taxon>Salmonidae</taxon>
        <taxon>Coregoninae</taxon>
        <taxon>Coregonus</taxon>
    </lineage>
</organism>
<reference evidence="8 9" key="1">
    <citation type="submission" date="2021-04" db="EMBL/GenBank/DDBJ databases">
        <authorList>
            <person name="De Guttry C."/>
            <person name="Zahm M."/>
            <person name="Klopp C."/>
            <person name="Cabau C."/>
            <person name="Louis A."/>
            <person name="Berthelot C."/>
            <person name="Parey E."/>
            <person name="Roest Crollius H."/>
            <person name="Montfort J."/>
            <person name="Robinson-Rechavi M."/>
            <person name="Bucao C."/>
            <person name="Bouchez O."/>
            <person name="Gislard M."/>
            <person name="Lluch J."/>
            <person name="Milhes M."/>
            <person name="Lampietro C."/>
            <person name="Lopez Roques C."/>
            <person name="Donnadieu C."/>
            <person name="Braasch I."/>
            <person name="Desvignes T."/>
            <person name="Postlethwait J."/>
            <person name="Bobe J."/>
            <person name="Wedekind C."/>
            <person name="Guiguen Y."/>
        </authorList>
    </citation>
    <scope>NUCLEOTIDE SEQUENCE [LARGE SCALE GENOMIC DNA]</scope>
    <source>
        <strain evidence="8">Cs_M1</strain>
        <tissue evidence="8">Blood</tissue>
    </source>
</reference>
<keyword evidence="9" id="KW-1185">Reference proteome</keyword>
<comment type="caution">
    <text evidence="8">The sequence shown here is derived from an EMBL/GenBank/DDBJ whole genome shotgun (WGS) entry which is preliminary data.</text>
</comment>
<feature type="region of interest" description="Disordered" evidence="6">
    <location>
        <begin position="78"/>
        <end position="169"/>
    </location>
</feature>